<dbReference type="GO" id="GO:0048468">
    <property type="term" value="P:cell development"/>
    <property type="evidence" value="ECO:0007669"/>
    <property type="project" value="UniProtKB-ARBA"/>
</dbReference>
<evidence type="ECO:0000313" key="5">
    <source>
        <dbReference type="Proteomes" id="UP000001555"/>
    </source>
</evidence>
<proteinExistence type="predicted"/>
<feature type="non-terminal residue" evidence="3">
    <location>
        <position position="102"/>
    </location>
</feature>
<dbReference type="FunFam" id="2.60.40.10:FF:000333">
    <property type="entry name" value="Down syndrome cell adhesion molecule"/>
    <property type="match status" value="1"/>
</dbReference>
<feature type="domain" description="Ig-like" evidence="2">
    <location>
        <begin position="2"/>
        <end position="92"/>
    </location>
</feature>
<dbReference type="Gene3D" id="2.60.40.10">
    <property type="entry name" value="Immunoglobulins"/>
    <property type="match status" value="1"/>
</dbReference>
<reference evidence="4" key="2">
    <citation type="submission" date="2020-05" db="UniProtKB">
        <authorList>
            <consortium name="EnsemblMetazoa"/>
        </authorList>
    </citation>
    <scope>IDENTIFICATION</scope>
    <source>
        <strain evidence="4">wikel</strain>
    </source>
</reference>
<dbReference type="EnsemblMetazoa" id="ISCW001245-RA">
    <property type="protein sequence ID" value="ISCW001245-PA"/>
    <property type="gene ID" value="ISCW001245"/>
</dbReference>
<dbReference type="InterPro" id="IPR036179">
    <property type="entry name" value="Ig-like_dom_sf"/>
</dbReference>
<name>B7P6F2_IXOSC</name>
<dbReference type="EMBL" id="DS645135">
    <property type="protein sequence ID" value="EEC02174.1"/>
    <property type="molecule type" value="Genomic_DNA"/>
</dbReference>
<dbReference type="InterPro" id="IPR013783">
    <property type="entry name" value="Ig-like_fold"/>
</dbReference>
<dbReference type="EMBL" id="ABJB010537690">
    <property type="status" value="NOT_ANNOTATED_CDS"/>
    <property type="molecule type" value="Genomic_DNA"/>
</dbReference>
<dbReference type="STRING" id="6945.B7P6F2"/>
<evidence type="ECO:0000313" key="4">
    <source>
        <dbReference type="EnsemblMetazoa" id="ISCW001245-PA"/>
    </source>
</evidence>
<accession>B7P6F2</accession>
<dbReference type="PROSITE" id="PS50835">
    <property type="entry name" value="IG_LIKE"/>
    <property type="match status" value="1"/>
</dbReference>
<dbReference type="AlphaFoldDB" id="B7P6F2"/>
<dbReference type="Proteomes" id="UP000001555">
    <property type="component" value="Unassembled WGS sequence"/>
</dbReference>
<evidence type="ECO:0000256" key="1">
    <source>
        <dbReference type="ARBA" id="ARBA00023319"/>
    </source>
</evidence>
<dbReference type="PANTHER" id="PTHR10075">
    <property type="entry name" value="BASIGIN RELATED"/>
    <property type="match status" value="1"/>
</dbReference>
<organism>
    <name type="scientific">Ixodes scapularis</name>
    <name type="common">Black-legged tick</name>
    <name type="synonym">Deer tick</name>
    <dbReference type="NCBI Taxonomy" id="6945"/>
    <lineage>
        <taxon>Eukaryota</taxon>
        <taxon>Metazoa</taxon>
        <taxon>Ecdysozoa</taxon>
        <taxon>Arthropoda</taxon>
        <taxon>Chelicerata</taxon>
        <taxon>Arachnida</taxon>
        <taxon>Acari</taxon>
        <taxon>Parasitiformes</taxon>
        <taxon>Ixodida</taxon>
        <taxon>Ixodoidea</taxon>
        <taxon>Ixodidae</taxon>
        <taxon>Ixodinae</taxon>
        <taxon>Ixodes</taxon>
    </lineage>
</organism>
<dbReference type="SMART" id="SM00408">
    <property type="entry name" value="IGc2"/>
    <property type="match status" value="1"/>
</dbReference>
<keyword evidence="5" id="KW-1185">Reference proteome</keyword>
<dbReference type="PaxDb" id="6945-B7P6F2"/>
<evidence type="ECO:0000259" key="2">
    <source>
        <dbReference type="PROSITE" id="PS50835"/>
    </source>
</evidence>
<dbReference type="InterPro" id="IPR007110">
    <property type="entry name" value="Ig-like_dom"/>
</dbReference>
<gene>
    <name evidence="3" type="ORF">IscW_ISCW001245</name>
</gene>
<dbReference type="VEuPathDB" id="VectorBase:ISCI001245"/>
<protein>
    <submittedName>
        <fullName evidence="3 4">Cell adhesion molecule, putative</fullName>
    </submittedName>
</protein>
<dbReference type="HOGENOM" id="CLU_163554_1_0_1"/>
<dbReference type="PANTHER" id="PTHR10075:SF100">
    <property type="entry name" value="FASCICLIN-2"/>
    <property type="match status" value="1"/>
</dbReference>
<evidence type="ECO:0000313" key="3">
    <source>
        <dbReference type="EMBL" id="EEC02174.1"/>
    </source>
</evidence>
<sequence>PPLIERFAFDENLHQGMRTRVYCNIARGDPPVSISWLRDGKPLKSGPDLEVRVLDAFSVALAIEALSPSHNGNYTCLASNAAASVNYTAPLRVHGELAFFFF</sequence>
<feature type="non-terminal residue" evidence="3">
    <location>
        <position position="1"/>
    </location>
</feature>
<dbReference type="SUPFAM" id="SSF48726">
    <property type="entry name" value="Immunoglobulin"/>
    <property type="match status" value="1"/>
</dbReference>
<dbReference type="VEuPathDB" id="VectorBase:ISCW001245"/>
<reference evidence="3 5" key="1">
    <citation type="submission" date="2008-03" db="EMBL/GenBank/DDBJ databases">
        <title>Annotation of Ixodes scapularis.</title>
        <authorList>
            <consortium name="Ixodes scapularis Genome Project Consortium"/>
            <person name="Caler E."/>
            <person name="Hannick L.I."/>
            <person name="Bidwell S."/>
            <person name="Joardar V."/>
            <person name="Thiagarajan M."/>
            <person name="Amedeo P."/>
            <person name="Galinsky K.J."/>
            <person name="Schobel S."/>
            <person name="Inman J."/>
            <person name="Hostetler J."/>
            <person name="Miller J."/>
            <person name="Hammond M."/>
            <person name="Megy K."/>
            <person name="Lawson D."/>
            <person name="Kodira C."/>
            <person name="Sutton G."/>
            <person name="Meyer J."/>
            <person name="Hill C.A."/>
            <person name="Birren B."/>
            <person name="Nene V."/>
            <person name="Collins F."/>
            <person name="Alarcon-Chaidez F."/>
            <person name="Wikel S."/>
            <person name="Strausberg R."/>
        </authorList>
    </citation>
    <scope>NUCLEOTIDE SEQUENCE [LARGE SCALE GENOMIC DNA]</scope>
    <source>
        <strain evidence="5">Wikel</strain>
        <strain evidence="3">Wikel colony</strain>
    </source>
</reference>
<dbReference type="InterPro" id="IPR003598">
    <property type="entry name" value="Ig_sub2"/>
</dbReference>
<dbReference type="Pfam" id="PF13927">
    <property type="entry name" value="Ig_3"/>
    <property type="match status" value="1"/>
</dbReference>
<keyword evidence="1" id="KW-0393">Immunoglobulin domain</keyword>